<keyword evidence="4" id="KW-1185">Reference proteome</keyword>
<evidence type="ECO:0000313" key="3">
    <source>
        <dbReference type="EMBL" id="KAF3561554.1"/>
    </source>
</evidence>
<dbReference type="InterPro" id="IPR040256">
    <property type="entry name" value="At4g02000-like"/>
</dbReference>
<dbReference type="Proteomes" id="UP000266723">
    <property type="component" value="Unassembled WGS sequence"/>
</dbReference>
<feature type="region of interest" description="Disordered" evidence="1">
    <location>
        <begin position="44"/>
        <end position="145"/>
    </location>
</feature>
<dbReference type="PANTHER" id="PTHR31286:SF154">
    <property type="entry name" value="CCHC-TYPE DOMAIN-CONTAINING PROTEIN"/>
    <property type="match status" value="1"/>
</dbReference>
<protein>
    <recommendedName>
        <fullName evidence="2">DUF4283 domain-containing protein</fullName>
    </recommendedName>
</protein>
<feature type="compositionally biased region" description="Basic and acidic residues" evidence="1">
    <location>
        <begin position="123"/>
        <end position="132"/>
    </location>
</feature>
<gene>
    <name evidence="3" type="ORF">DY000_02018593</name>
</gene>
<dbReference type="EMBL" id="QGKV02000759">
    <property type="protein sequence ID" value="KAF3561554.1"/>
    <property type="molecule type" value="Genomic_DNA"/>
</dbReference>
<dbReference type="Pfam" id="PF14111">
    <property type="entry name" value="DUF4283"/>
    <property type="match status" value="1"/>
</dbReference>
<feature type="region of interest" description="Disordered" evidence="1">
    <location>
        <begin position="383"/>
        <end position="506"/>
    </location>
</feature>
<feature type="compositionally biased region" description="Basic and acidic residues" evidence="1">
    <location>
        <begin position="471"/>
        <end position="483"/>
    </location>
</feature>
<organism evidence="3 4">
    <name type="scientific">Brassica cretica</name>
    <name type="common">Mustard</name>
    <dbReference type="NCBI Taxonomy" id="69181"/>
    <lineage>
        <taxon>Eukaryota</taxon>
        <taxon>Viridiplantae</taxon>
        <taxon>Streptophyta</taxon>
        <taxon>Embryophyta</taxon>
        <taxon>Tracheophyta</taxon>
        <taxon>Spermatophyta</taxon>
        <taxon>Magnoliopsida</taxon>
        <taxon>eudicotyledons</taxon>
        <taxon>Gunneridae</taxon>
        <taxon>Pentapetalae</taxon>
        <taxon>rosids</taxon>
        <taxon>malvids</taxon>
        <taxon>Brassicales</taxon>
        <taxon>Brassicaceae</taxon>
        <taxon>Brassiceae</taxon>
        <taxon>Brassica</taxon>
    </lineage>
</organism>
<feature type="compositionally biased region" description="Basic and acidic residues" evidence="1">
    <location>
        <begin position="95"/>
        <end position="111"/>
    </location>
</feature>
<comment type="caution">
    <text evidence="3">The sequence shown here is derived from an EMBL/GenBank/DDBJ whole genome shotgun (WGS) entry which is preliminary data.</text>
</comment>
<proteinExistence type="predicted"/>
<feature type="compositionally biased region" description="Basic residues" evidence="1">
    <location>
        <begin position="403"/>
        <end position="415"/>
    </location>
</feature>
<dbReference type="PANTHER" id="PTHR31286">
    <property type="entry name" value="GLYCINE-RICH CELL WALL STRUCTURAL PROTEIN 1.8-LIKE"/>
    <property type="match status" value="1"/>
</dbReference>
<reference evidence="3 4" key="1">
    <citation type="journal article" date="2020" name="BMC Genomics">
        <title>Intraspecific diversification of the crop wild relative Brassica cretica Lam. using demographic model selection.</title>
        <authorList>
            <person name="Kioukis A."/>
            <person name="Michalopoulou V.A."/>
            <person name="Briers L."/>
            <person name="Pirintsos S."/>
            <person name="Studholme D.J."/>
            <person name="Pavlidis P."/>
            <person name="Sarris P.F."/>
        </authorList>
    </citation>
    <scope>NUCLEOTIDE SEQUENCE [LARGE SCALE GENOMIC DNA]</scope>
    <source>
        <strain evidence="4">cv. PFS-1207/04</strain>
    </source>
</reference>
<feature type="compositionally biased region" description="Polar residues" evidence="1">
    <location>
        <begin position="484"/>
        <end position="495"/>
    </location>
</feature>
<feature type="compositionally biased region" description="Polar residues" evidence="1">
    <location>
        <begin position="389"/>
        <end position="399"/>
    </location>
</feature>
<evidence type="ECO:0000313" key="4">
    <source>
        <dbReference type="Proteomes" id="UP000266723"/>
    </source>
</evidence>
<feature type="compositionally biased region" description="Polar residues" evidence="1">
    <location>
        <begin position="434"/>
        <end position="466"/>
    </location>
</feature>
<feature type="domain" description="DUF4283" evidence="2">
    <location>
        <begin position="184"/>
        <end position="269"/>
    </location>
</feature>
<evidence type="ECO:0000256" key="1">
    <source>
        <dbReference type="SAM" id="MobiDB-lite"/>
    </source>
</evidence>
<accession>A0ABQ7CQE8</accession>
<dbReference type="InterPro" id="IPR025558">
    <property type="entry name" value="DUF4283"/>
</dbReference>
<feature type="compositionally biased region" description="Basic and acidic residues" evidence="1">
    <location>
        <begin position="416"/>
        <end position="429"/>
    </location>
</feature>
<evidence type="ECO:0000259" key="2">
    <source>
        <dbReference type="Pfam" id="PF14111"/>
    </source>
</evidence>
<name>A0ABQ7CQE8_BRACR</name>
<sequence length="506" mass="55179">MGERKKPGPLRFAASSKLGRFVFQAKRASVSSSKPVFLPVTTAQSAAGDVQEEKPSPNLVGELDSLGENQSLTEATSSCAVEGSPSGTKTMLDLQSEKPIKAEDLQSEKPSKAGVAPTMSDLQSEKPSKAEDLVSESSPSVGVAPTMSARIQKSALLTELGTPTTHVSGAPFVMIPEDNIDSAKEEFKEFVFARFPGDVPAMGRIIGVVNAIWARTGPRIFVHKIGEGTFLLKVTNARTRQALLSRQAWMIKGCPMFIAAWSPEFTPEQPQLTSAVIPVEFRGVPYLLFNNQSLSRIATAVGRHVSLAPETERKENCEVAKVWVQVNLLADLPDRIVSGFSNGREVEISVSYPWLPDKCSRCKKFGHKHQLCPSAGHEWRLIPPASKRTVPSPNRSLSWESKGRKRSRPGRSARARRCDLCRGRDDLVDAKSGPPTTQTATPNEEQESPITDTSDTMIVQKGSSEDPQLEIDAKSVESSEGKLSDQSCFMESSPKQMHRIILSSWP</sequence>
<feature type="compositionally biased region" description="Polar residues" evidence="1">
    <location>
        <begin position="67"/>
        <end position="89"/>
    </location>
</feature>